<dbReference type="Proteomes" id="UP000053732">
    <property type="component" value="Unassembled WGS sequence"/>
</dbReference>
<evidence type="ECO:0000313" key="2">
    <source>
        <dbReference type="EMBL" id="CRL30872.1"/>
    </source>
</evidence>
<feature type="chain" id="PRO_5005195905" evidence="1">
    <location>
        <begin position="20"/>
        <end position="145"/>
    </location>
</feature>
<accession>A0A0G4PWN2</accession>
<evidence type="ECO:0000256" key="1">
    <source>
        <dbReference type="SAM" id="SignalP"/>
    </source>
</evidence>
<organism evidence="2 3">
    <name type="scientific">Penicillium camemberti (strain FM 013)</name>
    <dbReference type="NCBI Taxonomy" id="1429867"/>
    <lineage>
        <taxon>Eukaryota</taxon>
        <taxon>Fungi</taxon>
        <taxon>Dikarya</taxon>
        <taxon>Ascomycota</taxon>
        <taxon>Pezizomycotina</taxon>
        <taxon>Eurotiomycetes</taxon>
        <taxon>Eurotiomycetidae</taxon>
        <taxon>Eurotiales</taxon>
        <taxon>Aspergillaceae</taxon>
        <taxon>Penicillium</taxon>
    </lineage>
</organism>
<dbReference type="STRING" id="1429867.A0A0G4PWN2"/>
<evidence type="ECO:0000313" key="3">
    <source>
        <dbReference type="Proteomes" id="UP000053732"/>
    </source>
</evidence>
<sequence length="145" mass="15757">MKFNLATILVATMTTTVAAAPTKDGMEITARGNHDAVDGSHANFIKLWKEDGMNRWRWAYAGASCDDFKNSVKTRSGSLNNFRCLEKDGKLLFDTNMVVGSAGDSSIITAVKAITRQPCCDLGLPDWGMDRCLQGSADDDAEKNC</sequence>
<gene>
    <name evidence="2" type="ORF">PCAMFM013_S062g000011</name>
</gene>
<dbReference type="EMBL" id="HG793195">
    <property type="protein sequence ID" value="CRL30872.1"/>
    <property type="molecule type" value="Genomic_DNA"/>
</dbReference>
<feature type="signal peptide" evidence="1">
    <location>
        <begin position="1"/>
        <end position="19"/>
    </location>
</feature>
<reference evidence="2 3" key="1">
    <citation type="journal article" date="2014" name="Nat. Commun.">
        <title>Multiple recent horizontal transfers of a large genomic region in cheese making fungi.</title>
        <authorList>
            <person name="Cheeseman K."/>
            <person name="Ropars J."/>
            <person name="Renault P."/>
            <person name="Dupont J."/>
            <person name="Gouzy J."/>
            <person name="Branca A."/>
            <person name="Abraham A.L."/>
            <person name="Ceppi M."/>
            <person name="Conseiller E."/>
            <person name="Debuchy R."/>
            <person name="Malagnac F."/>
            <person name="Goarin A."/>
            <person name="Silar P."/>
            <person name="Lacoste S."/>
            <person name="Sallet E."/>
            <person name="Bensimon A."/>
            <person name="Giraud T."/>
            <person name="Brygoo Y."/>
        </authorList>
    </citation>
    <scope>NUCLEOTIDE SEQUENCE [LARGE SCALE GENOMIC DNA]</scope>
    <source>
        <strain evidence="3">FM 013</strain>
    </source>
</reference>
<keyword evidence="1" id="KW-0732">Signal</keyword>
<keyword evidence="3" id="KW-1185">Reference proteome</keyword>
<proteinExistence type="predicted"/>
<dbReference type="AlphaFoldDB" id="A0A0G4PWN2"/>
<name>A0A0G4PWN2_PENC3</name>
<protein>
    <submittedName>
        <fullName evidence="2">Str. FM013</fullName>
    </submittedName>
</protein>